<feature type="domain" description="N-acetyltransferase" evidence="3">
    <location>
        <begin position="1"/>
        <end position="152"/>
    </location>
</feature>
<dbReference type="GO" id="GO:0016747">
    <property type="term" value="F:acyltransferase activity, transferring groups other than amino-acyl groups"/>
    <property type="evidence" value="ECO:0007669"/>
    <property type="project" value="InterPro"/>
</dbReference>
<keyword evidence="1" id="KW-0808">Transferase</keyword>
<dbReference type="EMBL" id="CP033065">
    <property type="protein sequence ID" value="AYM87091.1"/>
    <property type="molecule type" value="Genomic_DNA"/>
</dbReference>
<dbReference type="PANTHER" id="PTHR43877:SF5">
    <property type="entry name" value="BLL8307 PROTEIN"/>
    <property type="match status" value="1"/>
</dbReference>
<gene>
    <name evidence="5" type="ORF">A2I98_08500</name>
    <name evidence="4" type="ORF">D9T18_10565</name>
</gene>
<evidence type="ECO:0000313" key="6">
    <source>
        <dbReference type="Proteomes" id="UP000075621"/>
    </source>
</evidence>
<dbReference type="PROSITE" id="PS51186">
    <property type="entry name" value="GNAT"/>
    <property type="match status" value="1"/>
</dbReference>
<dbReference type="InterPro" id="IPR050832">
    <property type="entry name" value="Bact_Acetyltransf"/>
</dbReference>
<accession>A0AAD0U010</accession>
<evidence type="ECO:0000313" key="7">
    <source>
        <dbReference type="Proteomes" id="UP000279995"/>
    </source>
</evidence>
<dbReference type="Gene3D" id="3.40.630.30">
    <property type="match status" value="1"/>
</dbReference>
<name>A0AAD0U010_9GAMM</name>
<evidence type="ECO:0000259" key="3">
    <source>
        <dbReference type="PROSITE" id="PS51186"/>
    </source>
</evidence>
<dbReference type="Proteomes" id="UP000075621">
    <property type="component" value="Unassembled WGS sequence"/>
</dbReference>
<reference evidence="5 6" key="1">
    <citation type="submission" date="2016-03" db="EMBL/GenBank/DDBJ databases">
        <authorList>
            <person name="Zhang H."/>
            <person name="Liu R."/>
            <person name="Wang M."/>
            <person name="Wang H."/>
            <person name="Wang L."/>
            <person name="Song L."/>
        </authorList>
    </citation>
    <scope>NUCLEOTIDE SEQUENCE [LARGE SCALE GENOMIC DNA]</scope>
    <source>
        <strain evidence="5 6">DSM 16098</strain>
    </source>
</reference>
<dbReference type="CDD" id="cd04301">
    <property type="entry name" value="NAT_SF"/>
    <property type="match status" value="1"/>
</dbReference>
<evidence type="ECO:0000313" key="5">
    <source>
        <dbReference type="EMBL" id="KYL35004.1"/>
    </source>
</evidence>
<dbReference type="SUPFAM" id="SSF55729">
    <property type="entry name" value="Acyl-CoA N-acyltransferases (Nat)"/>
    <property type="match status" value="1"/>
</dbReference>
<proteinExistence type="predicted"/>
<keyword evidence="2" id="KW-0012">Acyltransferase</keyword>
<dbReference type="RefSeq" id="WP_004588851.1">
    <property type="nucleotide sequence ID" value="NZ_AZIO01000127.1"/>
</dbReference>
<dbReference type="Pfam" id="PF00583">
    <property type="entry name" value="Acetyltransf_1"/>
    <property type="match status" value="1"/>
</dbReference>
<evidence type="ECO:0000313" key="4">
    <source>
        <dbReference type="EMBL" id="AYM87091.1"/>
    </source>
</evidence>
<evidence type="ECO:0000256" key="2">
    <source>
        <dbReference type="ARBA" id="ARBA00023315"/>
    </source>
</evidence>
<organism evidence="4 7">
    <name type="scientific">Pseudoalteromonas agarivorans</name>
    <dbReference type="NCBI Taxonomy" id="176102"/>
    <lineage>
        <taxon>Bacteria</taxon>
        <taxon>Pseudomonadati</taxon>
        <taxon>Pseudomonadota</taxon>
        <taxon>Gammaproteobacteria</taxon>
        <taxon>Alteromonadales</taxon>
        <taxon>Pseudoalteromonadaceae</taxon>
        <taxon>Pseudoalteromonas</taxon>
    </lineage>
</organism>
<protein>
    <submittedName>
        <fullName evidence="4 5">Acetyltransferase</fullName>
    </submittedName>
</protein>
<sequence>MQLVELTPKDPDVVNVFADIDRLINSLYPVATAQSLKLEELSKDNVYAIGLKNEDGIIACGAIVKQNDGALYGEIRRLYVKPSYRGRGFSRRIMQNLLHYAGETKIPLIRLETGPKQTESISLYEDLGFARCASFGSYQDNPQSVFMELALSPEPE</sequence>
<dbReference type="PANTHER" id="PTHR43877">
    <property type="entry name" value="AMINOALKYLPHOSPHONATE N-ACETYLTRANSFERASE-RELATED-RELATED"/>
    <property type="match status" value="1"/>
</dbReference>
<dbReference type="InterPro" id="IPR016181">
    <property type="entry name" value="Acyl_CoA_acyltransferase"/>
</dbReference>
<evidence type="ECO:0000256" key="1">
    <source>
        <dbReference type="ARBA" id="ARBA00022679"/>
    </source>
</evidence>
<dbReference type="AlphaFoldDB" id="A0AAD0U010"/>
<reference evidence="4 7" key="2">
    <citation type="submission" date="2018-10" db="EMBL/GenBank/DDBJ databases">
        <title>Complete Genome Sequence and Transcriptomic Profiles of a Marine Bacterium, Pseudoalteromonas agarivorans Hao 2018.</title>
        <authorList>
            <person name="Hao L."/>
        </authorList>
    </citation>
    <scope>NUCLEOTIDE SEQUENCE [LARGE SCALE GENOMIC DNA]</scope>
    <source>
        <strain evidence="4 7">Hao 2018</strain>
    </source>
</reference>
<dbReference type="Proteomes" id="UP000279995">
    <property type="component" value="Chromosome I"/>
</dbReference>
<dbReference type="EMBL" id="LVCM01000005">
    <property type="protein sequence ID" value="KYL35004.1"/>
    <property type="molecule type" value="Genomic_DNA"/>
</dbReference>
<dbReference type="InterPro" id="IPR000182">
    <property type="entry name" value="GNAT_dom"/>
</dbReference>